<dbReference type="EMBL" id="JAULBC010000007">
    <property type="protein sequence ID" value="MEX6689818.1"/>
    <property type="molecule type" value="Genomic_DNA"/>
</dbReference>
<dbReference type="RefSeq" id="WP_369331226.1">
    <property type="nucleotide sequence ID" value="NZ_JAULBC010000007.1"/>
</dbReference>
<evidence type="ECO:0000313" key="2">
    <source>
        <dbReference type="EMBL" id="MEX6689818.1"/>
    </source>
</evidence>
<sequence length="260" mass="29209">MRNAIIFLLMLCFTISAQAQVKKHIKKGRRYKSESQFALNKNDFQAEWEFGREAVDSQLTTITYPDLELHYALSDRLEVNTEMSLITTAEKSYSLQKNTSGIEPVLIGANYQVLRDTYNTPSIIVSTQLAIPFLATKEFTIDHLAPIVQVNIQEAVHDKWIFGLSGGLLWDGFSTSPSFIYNANTAYTFNKKWMITAECFGFINHDLPQNNLDASLAYVVNDLIQFGVTAGAGISSAAPKNYFAVNGTWGFNTSRKRQVH</sequence>
<name>A0ABV3ZJ32_9BACT</name>
<dbReference type="InterPro" id="IPR025737">
    <property type="entry name" value="FApF"/>
</dbReference>
<evidence type="ECO:0000313" key="3">
    <source>
        <dbReference type="Proteomes" id="UP001560573"/>
    </source>
</evidence>
<feature type="chain" id="PRO_5046436606" evidence="1">
    <location>
        <begin position="20"/>
        <end position="260"/>
    </location>
</feature>
<dbReference type="Proteomes" id="UP001560573">
    <property type="component" value="Unassembled WGS sequence"/>
</dbReference>
<keyword evidence="1" id="KW-0732">Signal</keyword>
<keyword evidence="3" id="KW-1185">Reference proteome</keyword>
<reference evidence="2 3" key="1">
    <citation type="submission" date="2023-07" db="EMBL/GenBank/DDBJ databases">
        <authorList>
            <person name="Lian W.-H."/>
        </authorList>
    </citation>
    <scope>NUCLEOTIDE SEQUENCE [LARGE SCALE GENOMIC DNA]</scope>
    <source>
        <strain evidence="2 3">SYSU DXS3180</strain>
    </source>
</reference>
<organism evidence="2 3">
    <name type="scientific">Danxiaibacter flavus</name>
    <dbReference type="NCBI Taxonomy" id="3049108"/>
    <lineage>
        <taxon>Bacteria</taxon>
        <taxon>Pseudomonadati</taxon>
        <taxon>Bacteroidota</taxon>
        <taxon>Chitinophagia</taxon>
        <taxon>Chitinophagales</taxon>
        <taxon>Chitinophagaceae</taxon>
        <taxon>Danxiaibacter</taxon>
    </lineage>
</organism>
<gene>
    <name evidence="2" type="ORF">QTN47_20090</name>
</gene>
<comment type="caution">
    <text evidence="2">The sequence shown here is derived from an EMBL/GenBank/DDBJ whole genome shotgun (WGS) entry which is preliminary data.</text>
</comment>
<protein>
    <submittedName>
        <fullName evidence="2">Transporter</fullName>
    </submittedName>
</protein>
<accession>A0ABV3ZJ32</accession>
<proteinExistence type="predicted"/>
<feature type="signal peptide" evidence="1">
    <location>
        <begin position="1"/>
        <end position="19"/>
    </location>
</feature>
<evidence type="ECO:0000256" key="1">
    <source>
        <dbReference type="SAM" id="SignalP"/>
    </source>
</evidence>
<dbReference type="Pfam" id="PF13557">
    <property type="entry name" value="Phenol_MetA_deg"/>
    <property type="match status" value="1"/>
</dbReference>